<proteinExistence type="predicted"/>
<reference evidence="1" key="1">
    <citation type="submission" date="2022-01" db="EMBL/GenBank/DDBJ databases">
        <authorList>
            <person name="Lagorce A."/>
        </authorList>
    </citation>
    <scope>NUCLEOTIDE SEQUENCE</scope>
    <source>
        <strain evidence="1">Th15_F1_A12</strain>
    </source>
</reference>
<organism evidence="1 2">
    <name type="scientific">Vibrio jasicida</name>
    <dbReference type="NCBI Taxonomy" id="766224"/>
    <lineage>
        <taxon>Bacteria</taxon>
        <taxon>Pseudomonadati</taxon>
        <taxon>Pseudomonadota</taxon>
        <taxon>Gammaproteobacteria</taxon>
        <taxon>Vibrionales</taxon>
        <taxon>Vibrionaceae</taxon>
        <taxon>Vibrio</taxon>
    </lineage>
</organism>
<evidence type="ECO:0000313" key="2">
    <source>
        <dbReference type="Proteomes" id="UP001295462"/>
    </source>
</evidence>
<dbReference type="Proteomes" id="UP001295462">
    <property type="component" value="Unassembled WGS sequence"/>
</dbReference>
<evidence type="ECO:0000313" key="1">
    <source>
        <dbReference type="EMBL" id="CAH1594697.1"/>
    </source>
</evidence>
<protein>
    <recommendedName>
        <fullName evidence="3">Secreted RxLR effector peptide protein</fullName>
    </recommendedName>
</protein>
<sequence length="135" mass="15358">MRAYLVCVLGLFVALMAFELSQEQPSPKLFHAIAFTSSLTKGEAHLEEVPFSPRRKVTASLLSRNALRVNHSNSTTDNDELDVLPARWLTVSTESTNRFLSAFVSPILRTIYPRSKYRIGGRQESNLIYRFMHAR</sequence>
<dbReference type="AlphaFoldDB" id="A0AAU9QNL7"/>
<accession>A0AAU9QNL7</accession>
<gene>
    <name evidence="1" type="ORF">THF1A12_290050</name>
</gene>
<name>A0AAU9QNL7_9VIBR</name>
<comment type="caution">
    <text evidence="1">The sequence shown here is derived from an EMBL/GenBank/DDBJ whole genome shotgun (WGS) entry which is preliminary data.</text>
</comment>
<dbReference type="EMBL" id="CAKMUD010000082">
    <property type="protein sequence ID" value="CAH1594697.1"/>
    <property type="molecule type" value="Genomic_DNA"/>
</dbReference>
<evidence type="ECO:0008006" key="3">
    <source>
        <dbReference type="Google" id="ProtNLM"/>
    </source>
</evidence>
<dbReference type="RefSeq" id="WP_104034499.1">
    <property type="nucleotide sequence ID" value="NZ_CAKMTZ010000083.1"/>
</dbReference>